<sequence>MKKTNIGRQILIIACLIGVVGICSYFYTVQSKPLSEIPDAINSSHFNTTEHLTVIANQEEIEDKHKLAKQIVEMCQNNSFQSIKFSYDMVCPTELQINVYKTEKDFDDNKKFCEISYLSEEENEDYDIVHNPEKFTMYVDGEMVE</sequence>
<keyword evidence="4" id="KW-1185">Reference proteome</keyword>
<dbReference type="EMBL" id="CABHOF010000012">
    <property type="protein sequence ID" value="VUX62888.1"/>
    <property type="molecule type" value="Genomic_DNA"/>
</dbReference>
<feature type="transmembrane region" description="Helical" evidence="2">
    <location>
        <begin position="6"/>
        <end position="27"/>
    </location>
</feature>
<gene>
    <name evidence="3" type="ORF">BWLFYP14_00060</name>
</gene>
<evidence type="ECO:0000313" key="3">
    <source>
        <dbReference type="EMBL" id="VUX62888.1"/>
    </source>
</evidence>
<dbReference type="AlphaFoldDB" id="A0A564WKC2"/>
<keyword evidence="2" id="KW-1133">Transmembrane helix</keyword>
<dbReference type="InterPro" id="IPR037192">
    <property type="entry name" value="ERO1-like_sf"/>
</dbReference>
<dbReference type="SUPFAM" id="SSF110019">
    <property type="entry name" value="ERO1-like"/>
    <property type="match status" value="1"/>
</dbReference>
<proteinExistence type="predicted"/>
<accession>A0A564WKC2</accession>
<dbReference type="Proteomes" id="UP000366766">
    <property type="component" value="Unassembled WGS sequence"/>
</dbReference>
<protein>
    <submittedName>
        <fullName evidence="3">Uncharacterized protein</fullName>
    </submittedName>
</protein>
<keyword evidence="1 2" id="KW-0472">Membrane</keyword>
<keyword evidence="2" id="KW-0812">Transmembrane</keyword>
<name>A0A564WKC2_9FIRM</name>
<dbReference type="RefSeq" id="WP_144136723.1">
    <property type="nucleotide sequence ID" value="NZ_CABHOF010000012.1"/>
</dbReference>
<evidence type="ECO:0000256" key="2">
    <source>
        <dbReference type="SAM" id="Phobius"/>
    </source>
</evidence>
<organism evidence="3 4">
    <name type="scientific">Blautia wexlerae</name>
    <dbReference type="NCBI Taxonomy" id="418240"/>
    <lineage>
        <taxon>Bacteria</taxon>
        <taxon>Bacillati</taxon>
        <taxon>Bacillota</taxon>
        <taxon>Clostridia</taxon>
        <taxon>Lachnospirales</taxon>
        <taxon>Lachnospiraceae</taxon>
        <taxon>Blautia</taxon>
    </lineage>
</organism>
<reference evidence="3 4" key="1">
    <citation type="submission" date="2019-07" db="EMBL/GenBank/DDBJ databases">
        <authorList>
            <person name="Chang H.-W."/>
            <person name="Raman A."/>
            <person name="Venkatesh S."/>
            <person name="Gehrig J."/>
        </authorList>
    </citation>
    <scope>NUCLEOTIDE SEQUENCE [LARGE SCALE GENOMIC DNA]</scope>
    <source>
        <strain evidence="3">Blautia_wexlerae_LFYP_14</strain>
    </source>
</reference>
<evidence type="ECO:0000313" key="4">
    <source>
        <dbReference type="Proteomes" id="UP000366766"/>
    </source>
</evidence>
<evidence type="ECO:0000256" key="1">
    <source>
        <dbReference type="ARBA" id="ARBA00023136"/>
    </source>
</evidence>